<keyword evidence="1" id="KW-0472">Membrane</keyword>
<sequence>MMAALAFTSPLLLMALVALPVIWWLLRITPPRPEKEVFPPFRILLSLRKREETPSTTPWWLMLLRLLLAAAVIVALAGPVLNPNAGFSGINGPLVIVFDNSWASAPTFDKRRATAELLIREAADQDQPVSLVFTANDTNDATPRRADEALRMLAAERPLPLPASRGAAAAALTSAFSGQKPGLLAFISDGIRSTDDPLMYDALKAVAGNDVRLYGDKNPAAMTITGAANSADRLTLNATRLDIDTPQSAIVSARDMQGRVLATTRLEFAAGKTDATAAIETPFELRNDFARLTIDDYDTAAAVRLLDDSFKRRSVGMISGEAGDRSQPLLSPLYYITRALSPFANLAEAVGSDLATSIPTMVKAHPSVIMLADIGRMPPTAEAALRTWVEEGGTLVRFAGPRLAAAPAEDPLVPVRLRQGERSLGGSMSWAEPQPLDAYPPTSPFAGLGAPKGVLVNRQVLAEPTSDLQNLTWANLKDGTPLVTARKIGAGRIVLFHVSAESSWSNLPLSGDFVEMLRRIVQMSHSASGTALNADGKAVLAPYRLLTADGQLTTEKGLAKPIETASRPKISSANPPGLYGSEDGFEALNLFDETAKLEPLAIPADVPFALSGFAGDGSLSLKPWLLSIALALALLDTIIMLFLGGAFARRGATAAAMLAVAIFMGGIDAPPARADDTRPGDAQLMARLDKTHLAYVITGEAEVDRISERGLTGLSDYLYYRTTLEPGAPVGVDIARDELAVFPILYWPVTATAPMPSEETISRVDAYMRSGGTVLFDTRDQVSAITATGNVSPNTERLRTILAGIDIPSLEPVPSDHVLTKAFYLLKSYPGRYAGSPLWVEAQARGKADPNRPARAGDGVTPVLITGNDFAGAWAIDGMGAPLLPLVPPDENQREMAYRTGVNIMMYMLTGNYKADQVHVPALLERLGQ</sequence>
<protein>
    <submittedName>
        <fullName evidence="4">DUF4159 domain-containing protein</fullName>
    </submittedName>
</protein>
<gene>
    <name evidence="4" type="ORF">JJB09_08250</name>
</gene>
<dbReference type="InterPro" id="IPR029062">
    <property type="entry name" value="Class_I_gatase-like"/>
</dbReference>
<dbReference type="Gene3D" id="3.40.50.880">
    <property type="match status" value="1"/>
</dbReference>
<keyword evidence="1" id="KW-0812">Transmembrane</keyword>
<dbReference type="CDD" id="cd03143">
    <property type="entry name" value="A4_beta-galactosidase_middle_domain"/>
    <property type="match status" value="1"/>
</dbReference>
<organism evidence="4 5">
    <name type="scientific">Rhizobium setariae</name>
    <dbReference type="NCBI Taxonomy" id="2801340"/>
    <lineage>
        <taxon>Bacteria</taxon>
        <taxon>Pseudomonadati</taxon>
        <taxon>Pseudomonadota</taxon>
        <taxon>Alphaproteobacteria</taxon>
        <taxon>Hyphomicrobiales</taxon>
        <taxon>Rhizobiaceae</taxon>
        <taxon>Rhizobium/Agrobacterium group</taxon>
        <taxon>Rhizobium</taxon>
    </lineage>
</organism>
<dbReference type="InterPro" id="IPR011933">
    <property type="entry name" value="Double_TM_dom"/>
</dbReference>
<dbReference type="Pfam" id="PF07584">
    <property type="entry name" value="BatA"/>
    <property type="match status" value="1"/>
</dbReference>
<accession>A0A936YNM5</accession>
<evidence type="ECO:0000256" key="1">
    <source>
        <dbReference type="SAM" id="Phobius"/>
    </source>
</evidence>
<dbReference type="Pfam" id="PF13709">
    <property type="entry name" value="DUF4159"/>
    <property type="match status" value="1"/>
</dbReference>
<comment type="caution">
    <text evidence="4">The sequence shown here is derived from an EMBL/GenBank/DDBJ whole genome shotgun (WGS) entry which is preliminary data.</text>
</comment>
<keyword evidence="1" id="KW-1133">Transmembrane helix</keyword>
<dbReference type="InterPro" id="IPR025297">
    <property type="entry name" value="DUF4159"/>
</dbReference>
<feature type="domain" description="DUF4159" evidence="3">
    <location>
        <begin position="692"/>
        <end position="909"/>
    </location>
</feature>
<dbReference type="AlphaFoldDB" id="A0A936YNM5"/>
<proteinExistence type="predicted"/>
<evidence type="ECO:0000259" key="3">
    <source>
        <dbReference type="Pfam" id="PF13709"/>
    </source>
</evidence>
<name>A0A936YNM5_9HYPH</name>
<evidence type="ECO:0000313" key="5">
    <source>
        <dbReference type="Proteomes" id="UP000633219"/>
    </source>
</evidence>
<feature type="transmembrane region" description="Helical" evidence="1">
    <location>
        <begin position="59"/>
        <end position="81"/>
    </location>
</feature>
<dbReference type="InterPro" id="IPR024163">
    <property type="entry name" value="Aerotolerance_reg_N"/>
</dbReference>
<feature type="domain" description="Aerotolerance regulator N-terminal" evidence="2">
    <location>
        <begin position="2"/>
        <end position="79"/>
    </location>
</feature>
<feature type="transmembrane region" description="Helical" evidence="1">
    <location>
        <begin position="624"/>
        <end position="644"/>
    </location>
</feature>
<dbReference type="PANTHER" id="PTHR37464:SF1">
    <property type="entry name" value="BLL2463 PROTEIN"/>
    <property type="match status" value="1"/>
</dbReference>
<dbReference type="Proteomes" id="UP000633219">
    <property type="component" value="Unassembled WGS sequence"/>
</dbReference>
<evidence type="ECO:0000313" key="4">
    <source>
        <dbReference type="EMBL" id="MBL0372017.1"/>
    </source>
</evidence>
<evidence type="ECO:0000259" key="2">
    <source>
        <dbReference type="Pfam" id="PF07584"/>
    </source>
</evidence>
<keyword evidence="5" id="KW-1185">Reference proteome</keyword>
<dbReference type="NCBIfam" id="TIGR02226">
    <property type="entry name" value="two_anch"/>
    <property type="match status" value="1"/>
</dbReference>
<feature type="transmembrane region" description="Helical" evidence="1">
    <location>
        <begin position="6"/>
        <end position="26"/>
    </location>
</feature>
<dbReference type="SUPFAM" id="SSF52317">
    <property type="entry name" value="Class I glutamine amidotransferase-like"/>
    <property type="match status" value="1"/>
</dbReference>
<dbReference type="EMBL" id="JAEQNC010000004">
    <property type="protein sequence ID" value="MBL0372017.1"/>
    <property type="molecule type" value="Genomic_DNA"/>
</dbReference>
<dbReference type="PANTHER" id="PTHR37464">
    <property type="entry name" value="BLL2463 PROTEIN"/>
    <property type="match status" value="1"/>
</dbReference>
<dbReference type="Gene3D" id="3.40.50.12140">
    <property type="entry name" value="Domain of unknown function DUF4159"/>
    <property type="match status" value="1"/>
</dbReference>
<reference evidence="4" key="1">
    <citation type="submission" date="2021-01" db="EMBL/GenBank/DDBJ databases">
        <title>Rhizobium sp. strain KVB221 16S ribosomal RNA gene Genome sequencing and assembly.</title>
        <authorList>
            <person name="Kang M."/>
        </authorList>
    </citation>
    <scope>NUCLEOTIDE SEQUENCE</scope>
    <source>
        <strain evidence="4">KVB221</strain>
    </source>
</reference>